<reference evidence="2" key="1">
    <citation type="submission" date="2022-04" db="EMBL/GenBank/DDBJ databases">
        <title>Alcanivorax sp. CY1518 draft genome sequence.</title>
        <authorList>
            <person name="Zhao G."/>
            <person name="An M."/>
        </authorList>
    </citation>
    <scope>NUCLEOTIDE SEQUENCE</scope>
    <source>
        <strain evidence="2">CY1518</strain>
    </source>
</reference>
<keyword evidence="1" id="KW-0677">Repeat</keyword>
<dbReference type="EMBL" id="JALKII010000007">
    <property type="protein sequence ID" value="MCK0538219.1"/>
    <property type="molecule type" value="Genomic_DNA"/>
</dbReference>
<dbReference type="Pfam" id="PF01650">
    <property type="entry name" value="Peptidase_C13"/>
    <property type="match status" value="1"/>
</dbReference>
<keyword evidence="3" id="KW-1185">Reference proteome</keyword>
<dbReference type="InterPro" id="IPR003409">
    <property type="entry name" value="MORN"/>
</dbReference>
<sequence>MRGLLRILRAAAAVLLLVTLLVLGWQWLHAPAARLADGSRYQGPLVAGLMHGTGRLEWPDGSYYEGQFVRGELAGTGRLVMASGDVYQGGFRRGQMHGTGLMELASGGSLQGEFADDQLRHGAMVDHTGLLYEGEFEHGLLHGRGRQLWPDGMEMHGRFVRGELQSGQLRDTQGTLYQGDFVDWRLSGDGARIDAQGNEFRGHFVDGLLSGEGVFIGQNGTRYEGEFRRGMLHGQGRLTQADGSYYEGAFARDQRHGEGREFDASGQLLREGQWQSGQFWPDVLAHQQGLGEQVEALLYSQSDLLDTMLAAVQPSLPERINLYLLSIAGDGSQEVFRREVQYVEEMFRHWFDTDSRSITLINSRSTTGSYPLATITSVRRSLARLAEQMDVERDILFVFMTSHGSQDHRFLLHQNGLTLPALSADTLASLLAESGIRWQVVLISACYSGGFIEPLQNEHTLVITAARADRTSFGCTDEADFTYFGGAYFRDTLAADGDFVAAFHAARERVLAREEQEGIKVPSEPQIHMPEAVLAQLRAWQAQRE</sequence>
<evidence type="ECO:0000313" key="3">
    <source>
        <dbReference type="Proteomes" id="UP001165524"/>
    </source>
</evidence>
<accession>A0ABT0E8T8</accession>
<dbReference type="PANTHER" id="PTHR23084">
    <property type="entry name" value="PHOSPHATIDYLINOSITOL-4-PHOSPHATE 5-KINASE RELATED"/>
    <property type="match status" value="1"/>
</dbReference>
<gene>
    <name evidence="2" type="ORF">MU846_10910</name>
</gene>
<dbReference type="SMART" id="SM00698">
    <property type="entry name" value="MORN"/>
    <property type="match status" value="7"/>
</dbReference>
<dbReference type="Pfam" id="PF02493">
    <property type="entry name" value="MORN"/>
    <property type="match status" value="7"/>
</dbReference>
<evidence type="ECO:0000256" key="1">
    <source>
        <dbReference type="ARBA" id="ARBA00022737"/>
    </source>
</evidence>
<protein>
    <recommendedName>
        <fullName evidence="4">Peptidase C13</fullName>
    </recommendedName>
</protein>
<evidence type="ECO:0000313" key="2">
    <source>
        <dbReference type="EMBL" id="MCK0538219.1"/>
    </source>
</evidence>
<dbReference type="Gene3D" id="2.20.110.10">
    <property type="entry name" value="Histone H3 K4-specific methyltransferase SET7/9 N-terminal domain"/>
    <property type="match status" value="4"/>
</dbReference>
<dbReference type="Proteomes" id="UP001165524">
    <property type="component" value="Unassembled WGS sequence"/>
</dbReference>
<dbReference type="SUPFAM" id="SSF82185">
    <property type="entry name" value="Histone H3 K4-specific methyltransferase SET7/9 N-terminal domain"/>
    <property type="match status" value="2"/>
</dbReference>
<name>A0ABT0E8T8_9GAMM</name>
<organism evidence="2 3">
    <name type="scientific">Alcanivorax quisquiliarum</name>
    <dbReference type="NCBI Taxonomy" id="2933565"/>
    <lineage>
        <taxon>Bacteria</taxon>
        <taxon>Pseudomonadati</taxon>
        <taxon>Pseudomonadota</taxon>
        <taxon>Gammaproteobacteria</taxon>
        <taxon>Oceanospirillales</taxon>
        <taxon>Alcanivoracaceae</taxon>
        <taxon>Alcanivorax</taxon>
    </lineage>
</organism>
<dbReference type="RefSeq" id="WP_246952635.1">
    <property type="nucleotide sequence ID" value="NZ_JALKII010000007.1"/>
</dbReference>
<evidence type="ECO:0008006" key="4">
    <source>
        <dbReference type="Google" id="ProtNLM"/>
    </source>
</evidence>
<dbReference type="InterPro" id="IPR001096">
    <property type="entry name" value="Peptidase_C13"/>
</dbReference>
<dbReference type="PANTHER" id="PTHR23084:SF263">
    <property type="entry name" value="MORN REPEAT-CONTAINING PROTEIN 1"/>
    <property type="match status" value="1"/>
</dbReference>
<proteinExistence type="predicted"/>
<dbReference type="Gene3D" id="3.40.50.1460">
    <property type="match status" value="1"/>
</dbReference>
<comment type="caution">
    <text evidence="2">The sequence shown here is derived from an EMBL/GenBank/DDBJ whole genome shotgun (WGS) entry which is preliminary data.</text>
</comment>